<dbReference type="GO" id="GO:0000049">
    <property type="term" value="F:tRNA binding"/>
    <property type="evidence" value="ECO:0007669"/>
    <property type="project" value="TreeGrafter"/>
</dbReference>
<dbReference type="InterPro" id="IPR028564">
    <property type="entry name" value="MT_TRM10-typ"/>
</dbReference>
<evidence type="ECO:0000256" key="2">
    <source>
        <dbReference type="ARBA" id="ARBA00022603"/>
    </source>
</evidence>
<dbReference type="GeneID" id="108500331"/>
<dbReference type="OrthoDB" id="278300at2759"/>
<dbReference type="GO" id="GO:0005654">
    <property type="term" value="C:nucleoplasm"/>
    <property type="evidence" value="ECO:0007669"/>
    <property type="project" value="TreeGrafter"/>
</dbReference>
<dbReference type="Proteomes" id="UP000504624">
    <property type="component" value="Unplaced"/>
</dbReference>
<keyword evidence="3" id="KW-0808">Transferase</keyword>
<evidence type="ECO:0000256" key="8">
    <source>
        <dbReference type="ARBA" id="ARBA00035725"/>
    </source>
</evidence>
<evidence type="ECO:0000313" key="13">
    <source>
        <dbReference type="Proteomes" id="UP000504624"/>
    </source>
</evidence>
<dbReference type="PANTHER" id="PTHR13563">
    <property type="entry name" value="TRNA (GUANINE-9-) METHYLTRANSFERASE"/>
    <property type="match status" value="1"/>
</dbReference>
<dbReference type="GO" id="GO:0002939">
    <property type="term" value="P:tRNA N1-guanine methylation"/>
    <property type="evidence" value="ECO:0007669"/>
    <property type="project" value="TreeGrafter"/>
</dbReference>
<reference evidence="14" key="1">
    <citation type="submission" date="2025-08" db="UniProtKB">
        <authorList>
            <consortium name="RefSeq"/>
        </authorList>
    </citation>
    <scope>IDENTIFICATION</scope>
</reference>
<keyword evidence="5" id="KW-0175">Coiled coil</keyword>
<feature type="compositionally biased region" description="Gly residues" evidence="11">
    <location>
        <begin position="107"/>
        <end position="116"/>
    </location>
</feature>
<evidence type="ECO:0000256" key="5">
    <source>
        <dbReference type="ARBA" id="ARBA00023054"/>
    </source>
</evidence>
<keyword evidence="13" id="KW-1185">Reference proteome</keyword>
<evidence type="ECO:0000256" key="7">
    <source>
        <dbReference type="ARBA" id="ARBA00035712"/>
    </source>
</evidence>
<dbReference type="AlphaFoldDB" id="A0A6J0HSS3"/>
<dbReference type="CTD" id="158234"/>
<dbReference type="RefSeq" id="XP_017676609.1">
    <property type="nucleotide sequence ID" value="XM_017821120.1"/>
</dbReference>
<evidence type="ECO:0000256" key="1">
    <source>
        <dbReference type="ARBA" id="ARBA00012797"/>
    </source>
</evidence>
<sequence length="365" mass="39562">MAAGGGAGGGAGAETDPADTDPAGEMDPPKMDPAGETDPAVAAEALRLLQIEPSAAGPRSGGAEGPLSRNALRKRRRWERVVAARRGKRRQERQRRRARRAPERGDGAGAALGSGPAGPAQAPLPRGRVPAALARERLLQARAAGPRLCLDLGVAGGMTEKESGRLASQIRRLYGANRRAAHPFWLCLTEFAAGTPIYEQCLRMNDGFARYLMDTTPESYLDLFPLDAIVYLTPDSENVLEDIDPDKVYVLGGLVDESIHKQLTLQRAREQCLQTARLPIREYMVKAPNSRNYHSETLAINQVFDILCTYYETRSWPVALKAGVSSGKGFVLREGVEQVETAQHSTAQGNSLFCGEELHRQEAPA</sequence>
<dbReference type="PANTHER" id="PTHR13563:SF19">
    <property type="entry name" value="TRNA METHYLTRANSFERASE 10 HOMOLOG B"/>
    <property type="match status" value="1"/>
</dbReference>
<name>A0A6J0HSS3_9PASS</name>
<keyword evidence="4" id="KW-0949">S-adenosyl-L-methionine</keyword>
<evidence type="ECO:0000313" key="14">
    <source>
        <dbReference type="RefSeq" id="XP_017676609.1"/>
    </source>
</evidence>
<dbReference type="InterPro" id="IPR047911">
    <property type="entry name" value="Trm10_B_MTase_dom"/>
</dbReference>
<dbReference type="InterPro" id="IPR038459">
    <property type="entry name" value="MT_TRM10-typ_sf"/>
</dbReference>
<evidence type="ECO:0000256" key="6">
    <source>
        <dbReference type="ARBA" id="ARBA00035688"/>
    </source>
</evidence>
<feature type="domain" description="SAM-dependent MTase TRM10-type" evidence="12">
    <location>
        <begin position="134"/>
        <end position="331"/>
    </location>
</feature>
<evidence type="ECO:0000256" key="11">
    <source>
        <dbReference type="SAM" id="MobiDB-lite"/>
    </source>
</evidence>
<evidence type="ECO:0000256" key="3">
    <source>
        <dbReference type="ARBA" id="ARBA00022679"/>
    </source>
</evidence>
<protein>
    <recommendedName>
        <fullName evidence="6">tRNA methyltransferase 10 homolog B</fullName>
        <ecNumber evidence="1">2.1.1.221</ecNumber>
    </recommendedName>
    <alternativeName>
        <fullName evidence="7">RNA (guanine-9-)-methyltransferase domain-containing protein 3</fullName>
    </alternativeName>
    <alternativeName>
        <fullName evidence="8">tRNA (guanine(9)-N(1))-methyltransferase TRMT10B</fullName>
    </alternativeName>
</protein>
<feature type="compositionally biased region" description="Gly residues" evidence="11">
    <location>
        <begin position="1"/>
        <end position="12"/>
    </location>
</feature>
<dbReference type="PROSITE" id="PS51675">
    <property type="entry name" value="SAM_MT_TRM10"/>
    <property type="match status" value="1"/>
</dbReference>
<evidence type="ECO:0000256" key="10">
    <source>
        <dbReference type="ARBA" id="ARBA00048434"/>
    </source>
</evidence>
<dbReference type="Gene3D" id="3.40.1280.30">
    <property type="match status" value="1"/>
</dbReference>
<gene>
    <name evidence="14" type="primary">TRMT10B</name>
</gene>
<dbReference type="InterPro" id="IPR007356">
    <property type="entry name" value="tRNA_m1G_MeTrfase_euk"/>
</dbReference>
<organism evidence="13 14">
    <name type="scientific">Lepidothrix coronata</name>
    <name type="common">blue-crowned manakin</name>
    <dbReference type="NCBI Taxonomy" id="321398"/>
    <lineage>
        <taxon>Eukaryota</taxon>
        <taxon>Metazoa</taxon>
        <taxon>Chordata</taxon>
        <taxon>Craniata</taxon>
        <taxon>Vertebrata</taxon>
        <taxon>Euteleostomi</taxon>
        <taxon>Archelosauria</taxon>
        <taxon>Archosauria</taxon>
        <taxon>Dinosauria</taxon>
        <taxon>Saurischia</taxon>
        <taxon>Theropoda</taxon>
        <taxon>Coelurosauria</taxon>
        <taxon>Aves</taxon>
        <taxon>Neognathae</taxon>
        <taxon>Neoaves</taxon>
        <taxon>Telluraves</taxon>
        <taxon>Australaves</taxon>
        <taxon>Passeriformes</taxon>
        <taxon>Pipridae</taxon>
        <taxon>Lepidothrix</taxon>
    </lineage>
</organism>
<feature type="compositionally biased region" description="Basic residues" evidence="11">
    <location>
        <begin position="71"/>
        <end position="99"/>
    </location>
</feature>
<evidence type="ECO:0000259" key="12">
    <source>
        <dbReference type="PROSITE" id="PS51675"/>
    </source>
</evidence>
<feature type="region of interest" description="Disordered" evidence="11">
    <location>
        <begin position="1"/>
        <end position="125"/>
    </location>
</feature>
<comment type="function">
    <text evidence="9">S-adenosyl-L-methionine-dependent guanine N(1)-methyltransferase that catalyzes the formation of N(1)-methylguanine at position 9 (m1G9) in tRNAs. Probably not able to catalyze formation of N(1)-methyladenine at position 9 (m1A9) in tRNAs.</text>
</comment>
<accession>A0A6J0HSS3</accession>
<dbReference type="GO" id="GO:0052905">
    <property type="term" value="F:tRNA (guanosine(9)-N1)-methyltransferase activity"/>
    <property type="evidence" value="ECO:0007669"/>
    <property type="project" value="UniProtKB-EC"/>
</dbReference>
<proteinExistence type="predicted"/>
<evidence type="ECO:0000256" key="9">
    <source>
        <dbReference type="ARBA" id="ARBA00045240"/>
    </source>
</evidence>
<dbReference type="EC" id="2.1.1.221" evidence="1"/>
<evidence type="ECO:0000256" key="4">
    <source>
        <dbReference type="ARBA" id="ARBA00022691"/>
    </source>
</evidence>
<comment type="catalytic activity">
    <reaction evidence="10">
        <text>guanosine(9) in tRNA + S-adenosyl-L-methionine = N(1)-methylguanosine(9) in tRNA + S-adenosyl-L-homocysteine + H(+)</text>
        <dbReference type="Rhea" id="RHEA:43156"/>
        <dbReference type="Rhea" id="RHEA-COMP:10367"/>
        <dbReference type="Rhea" id="RHEA-COMP:10368"/>
        <dbReference type="ChEBI" id="CHEBI:15378"/>
        <dbReference type="ChEBI" id="CHEBI:57856"/>
        <dbReference type="ChEBI" id="CHEBI:59789"/>
        <dbReference type="ChEBI" id="CHEBI:73542"/>
        <dbReference type="ChEBI" id="CHEBI:74269"/>
        <dbReference type="EC" id="2.1.1.221"/>
    </reaction>
</comment>
<keyword evidence="2 14" id="KW-0489">Methyltransferase</keyword>
<dbReference type="CDD" id="cd18100">
    <property type="entry name" value="Trm10euk_B"/>
    <property type="match status" value="1"/>
</dbReference>